<dbReference type="Gene3D" id="1.20.120.50">
    <property type="entry name" value="Hemerythrin-like"/>
    <property type="match status" value="1"/>
</dbReference>
<dbReference type="HOGENOM" id="CLU_2630307_0_0_6"/>
<dbReference type="AlphaFoldDB" id="F5Z5N0"/>
<dbReference type="eggNOG" id="COG2703">
    <property type="taxonomic scope" value="Bacteria"/>
</dbReference>
<keyword evidence="2" id="KW-0479">Metal-binding</keyword>
<dbReference type="InterPro" id="IPR035938">
    <property type="entry name" value="Hemerythrin-like_sf"/>
</dbReference>
<sequence>MTSLSDDANNTFEIFPWNPQLETGIAIIDDQHRNLVILLNKLGQQYVQGVSKQAIEQILKELSDYADYHFQTEEAIS</sequence>
<dbReference type="Pfam" id="PF01814">
    <property type="entry name" value="Hemerythrin"/>
    <property type="match status" value="1"/>
</dbReference>
<evidence type="ECO:0000313" key="6">
    <source>
        <dbReference type="Proteomes" id="UP000000683"/>
    </source>
</evidence>
<dbReference type="CDD" id="cd12107">
    <property type="entry name" value="Hemerythrin"/>
    <property type="match status" value="1"/>
</dbReference>
<protein>
    <submittedName>
        <fullName evidence="5">Diguanylate cyclase with PAS/PAC sensor and hemerythrin-like metal-binding domain</fullName>
    </submittedName>
</protein>
<dbReference type="InterPro" id="IPR012312">
    <property type="entry name" value="Hemerythrin-like"/>
</dbReference>
<gene>
    <name evidence="5" type="ordered locus">ambt_17665</name>
</gene>
<evidence type="ECO:0000256" key="1">
    <source>
        <dbReference type="ARBA" id="ARBA00010587"/>
    </source>
</evidence>
<accession>F5Z5N0</accession>
<reference evidence="5 6" key="1">
    <citation type="journal article" date="2011" name="J. Bacteriol.">
        <title>Complete genome sequence of the polycyclic aromatic hydrocarbon-degrading bacterium Alteromonas sp. strain SN2.</title>
        <authorList>
            <person name="Jin H.M."/>
            <person name="Jeong H."/>
            <person name="Moon E.J."/>
            <person name="Math R.K."/>
            <person name="Lee K."/>
            <person name="Kim H.J."/>
            <person name="Jeon C.O."/>
            <person name="Oh T.K."/>
            <person name="Kim J.F."/>
        </authorList>
    </citation>
    <scope>NUCLEOTIDE SEQUENCE [LARGE SCALE GENOMIC DNA]</scope>
    <source>
        <strain evidence="6">JCM 17741 / KACC 18427 / KCTC 11700BP / SN2</strain>
    </source>
</reference>
<evidence type="ECO:0000256" key="2">
    <source>
        <dbReference type="ARBA" id="ARBA00022723"/>
    </source>
</evidence>
<proteinExistence type="inferred from homology"/>
<organism evidence="5 6">
    <name type="scientific">Alteromonas naphthalenivorans</name>
    <dbReference type="NCBI Taxonomy" id="715451"/>
    <lineage>
        <taxon>Bacteria</taxon>
        <taxon>Pseudomonadati</taxon>
        <taxon>Pseudomonadota</taxon>
        <taxon>Gammaproteobacteria</taxon>
        <taxon>Alteromonadales</taxon>
        <taxon>Alteromonadaceae</taxon>
        <taxon>Alteromonas/Salinimonas group</taxon>
        <taxon>Alteromonas</taxon>
    </lineage>
</organism>
<dbReference type="SUPFAM" id="SSF47188">
    <property type="entry name" value="Hemerythrin-like"/>
    <property type="match status" value="1"/>
</dbReference>
<name>F5Z5N0_ALTNA</name>
<dbReference type="OrthoDB" id="9813903at2"/>
<evidence type="ECO:0000256" key="3">
    <source>
        <dbReference type="ARBA" id="ARBA00023004"/>
    </source>
</evidence>
<dbReference type="KEGG" id="alt:ambt_17665"/>
<dbReference type="NCBIfam" id="TIGR02481">
    <property type="entry name" value="hemeryth_dom"/>
    <property type="match status" value="1"/>
</dbReference>
<evidence type="ECO:0000259" key="4">
    <source>
        <dbReference type="Pfam" id="PF01814"/>
    </source>
</evidence>
<comment type="similarity">
    <text evidence="1">Belongs to the hemerythrin family.</text>
</comment>
<feature type="domain" description="Hemerythrin-like" evidence="4">
    <location>
        <begin position="23"/>
        <end position="76"/>
    </location>
</feature>
<dbReference type="EMBL" id="CP002339">
    <property type="protein sequence ID" value="AEF05035.1"/>
    <property type="molecule type" value="Genomic_DNA"/>
</dbReference>
<dbReference type="RefSeq" id="WP_013785954.1">
    <property type="nucleotide sequence ID" value="NC_015554.1"/>
</dbReference>
<dbReference type="Proteomes" id="UP000000683">
    <property type="component" value="Chromosome"/>
</dbReference>
<dbReference type="InterPro" id="IPR012827">
    <property type="entry name" value="Hemerythrin_metal-bd"/>
</dbReference>
<keyword evidence="3" id="KW-0408">Iron</keyword>
<evidence type="ECO:0000313" key="5">
    <source>
        <dbReference type="EMBL" id="AEF05035.1"/>
    </source>
</evidence>
<keyword evidence="6" id="KW-1185">Reference proteome</keyword>
<dbReference type="GO" id="GO:0046872">
    <property type="term" value="F:metal ion binding"/>
    <property type="evidence" value="ECO:0007669"/>
    <property type="project" value="UniProtKB-KW"/>
</dbReference>